<feature type="compositionally biased region" description="Basic residues" evidence="1">
    <location>
        <begin position="185"/>
        <end position="194"/>
    </location>
</feature>
<accession>A0AAN6TKN5</accession>
<feature type="region of interest" description="Disordered" evidence="1">
    <location>
        <begin position="259"/>
        <end position="331"/>
    </location>
</feature>
<gene>
    <name evidence="2" type="ORF">N656DRAFT_228485</name>
</gene>
<dbReference type="SMART" id="SM00384">
    <property type="entry name" value="AT_hook"/>
    <property type="match status" value="3"/>
</dbReference>
<dbReference type="GO" id="GO:0003677">
    <property type="term" value="F:DNA binding"/>
    <property type="evidence" value="ECO:0007669"/>
    <property type="project" value="InterPro"/>
</dbReference>
<feature type="compositionally biased region" description="Polar residues" evidence="1">
    <location>
        <begin position="259"/>
        <end position="275"/>
    </location>
</feature>
<dbReference type="Pfam" id="PF02178">
    <property type="entry name" value="AT_hook"/>
    <property type="match status" value="2"/>
</dbReference>
<comment type="caution">
    <text evidence="2">The sequence shown here is derived from an EMBL/GenBank/DDBJ whole genome shotgun (WGS) entry which is preliminary data.</text>
</comment>
<dbReference type="EMBL" id="MU853333">
    <property type="protein sequence ID" value="KAK4116164.1"/>
    <property type="molecule type" value="Genomic_DNA"/>
</dbReference>
<organism evidence="2 3">
    <name type="scientific">Canariomyces notabilis</name>
    <dbReference type="NCBI Taxonomy" id="2074819"/>
    <lineage>
        <taxon>Eukaryota</taxon>
        <taxon>Fungi</taxon>
        <taxon>Dikarya</taxon>
        <taxon>Ascomycota</taxon>
        <taxon>Pezizomycotina</taxon>
        <taxon>Sordariomycetes</taxon>
        <taxon>Sordariomycetidae</taxon>
        <taxon>Sordariales</taxon>
        <taxon>Chaetomiaceae</taxon>
        <taxon>Canariomyces</taxon>
    </lineage>
</organism>
<evidence type="ECO:0000256" key="1">
    <source>
        <dbReference type="SAM" id="MobiDB-lite"/>
    </source>
</evidence>
<feature type="compositionally biased region" description="Basic residues" evidence="1">
    <location>
        <begin position="296"/>
        <end position="318"/>
    </location>
</feature>
<keyword evidence="3" id="KW-1185">Reference proteome</keyword>
<feature type="region of interest" description="Disordered" evidence="1">
    <location>
        <begin position="1"/>
        <end position="198"/>
    </location>
</feature>
<dbReference type="RefSeq" id="XP_064673734.1">
    <property type="nucleotide sequence ID" value="XM_064808947.1"/>
</dbReference>
<feature type="compositionally biased region" description="Acidic residues" evidence="1">
    <location>
        <begin position="69"/>
        <end position="79"/>
    </location>
</feature>
<reference evidence="2" key="2">
    <citation type="submission" date="2023-05" db="EMBL/GenBank/DDBJ databases">
        <authorList>
            <consortium name="Lawrence Berkeley National Laboratory"/>
            <person name="Steindorff A."/>
            <person name="Hensen N."/>
            <person name="Bonometti L."/>
            <person name="Westerberg I."/>
            <person name="Brannstrom I.O."/>
            <person name="Guillou S."/>
            <person name="Cros-Aarteil S."/>
            <person name="Calhoun S."/>
            <person name="Haridas S."/>
            <person name="Kuo A."/>
            <person name="Mondo S."/>
            <person name="Pangilinan J."/>
            <person name="Riley R."/>
            <person name="Labutti K."/>
            <person name="Andreopoulos B."/>
            <person name="Lipzen A."/>
            <person name="Chen C."/>
            <person name="Yanf M."/>
            <person name="Daum C."/>
            <person name="Ng V."/>
            <person name="Clum A."/>
            <person name="Ohm R."/>
            <person name="Martin F."/>
            <person name="Silar P."/>
            <person name="Natvig D."/>
            <person name="Lalanne C."/>
            <person name="Gautier V."/>
            <person name="Ament-Velasquez S.L."/>
            <person name="Kruys A."/>
            <person name="Hutchinson M.I."/>
            <person name="Powell A.J."/>
            <person name="Barry K."/>
            <person name="Miller A.N."/>
            <person name="Grigoriev I.V."/>
            <person name="Debuchy R."/>
            <person name="Gladieux P."/>
            <person name="Thoren M.H."/>
            <person name="Johannesson H."/>
        </authorList>
    </citation>
    <scope>NUCLEOTIDE SEQUENCE</scope>
    <source>
        <strain evidence="2">CBS 508.74</strain>
    </source>
</reference>
<dbReference type="AlphaFoldDB" id="A0AAN6TKN5"/>
<feature type="compositionally biased region" description="Polar residues" evidence="1">
    <location>
        <begin position="111"/>
        <end position="123"/>
    </location>
</feature>
<name>A0AAN6TKN5_9PEZI</name>
<evidence type="ECO:0000313" key="2">
    <source>
        <dbReference type="EMBL" id="KAK4116164.1"/>
    </source>
</evidence>
<reference evidence="2" key="1">
    <citation type="journal article" date="2023" name="Mol. Phylogenet. Evol.">
        <title>Genome-scale phylogeny and comparative genomics of the fungal order Sordariales.</title>
        <authorList>
            <person name="Hensen N."/>
            <person name="Bonometti L."/>
            <person name="Westerberg I."/>
            <person name="Brannstrom I.O."/>
            <person name="Guillou S."/>
            <person name="Cros-Aarteil S."/>
            <person name="Calhoun S."/>
            <person name="Haridas S."/>
            <person name="Kuo A."/>
            <person name="Mondo S."/>
            <person name="Pangilinan J."/>
            <person name="Riley R."/>
            <person name="LaButti K."/>
            <person name="Andreopoulos B."/>
            <person name="Lipzen A."/>
            <person name="Chen C."/>
            <person name="Yan M."/>
            <person name="Daum C."/>
            <person name="Ng V."/>
            <person name="Clum A."/>
            <person name="Steindorff A."/>
            <person name="Ohm R.A."/>
            <person name="Martin F."/>
            <person name="Silar P."/>
            <person name="Natvig D.O."/>
            <person name="Lalanne C."/>
            <person name="Gautier V."/>
            <person name="Ament-Velasquez S.L."/>
            <person name="Kruys A."/>
            <person name="Hutchinson M.I."/>
            <person name="Powell A.J."/>
            <person name="Barry K."/>
            <person name="Miller A.N."/>
            <person name="Grigoriev I.V."/>
            <person name="Debuchy R."/>
            <person name="Gladieux P."/>
            <person name="Hiltunen Thoren M."/>
            <person name="Johannesson H."/>
        </authorList>
    </citation>
    <scope>NUCLEOTIDE SEQUENCE</scope>
    <source>
        <strain evidence="2">CBS 508.74</strain>
    </source>
</reference>
<dbReference type="Proteomes" id="UP001302812">
    <property type="component" value="Unassembled WGS sequence"/>
</dbReference>
<feature type="compositionally biased region" description="Low complexity" evidence="1">
    <location>
        <begin position="175"/>
        <end position="184"/>
    </location>
</feature>
<protein>
    <submittedName>
        <fullName evidence="2">Uncharacterized protein</fullName>
    </submittedName>
</protein>
<sequence length="331" mass="35200">MPFGEYFDDPSPPLIQSDLLGSVEKGYSREQSPIEGEGMGTSASAGPTVVTLDDQAPAGMSSRIPEADMGVEDEVEAELEVSRVSAVTSSITRKRGRPSLSGSATPAKLTTLKTPRSTKSVATVKSAGRSTGRKRTAAAIEAEPETTPEPKAESESEPEAEPARKRGRPARTVGAAASARLAAKAAKKPTRGRPKSSTVSIVARSSSADPQNAHCCNSLPRNQQKLDCPGKTPLTARFPRASTKSRPLSTRWLTPIPWSTTTVSSGRATQTATTHGSRKRTSSMPLSSCANLMLRRSPRRRMLPRKPVLRMTPKRKGMSRSGALRGSSPTL</sequence>
<proteinExistence type="predicted"/>
<dbReference type="GeneID" id="89933070"/>
<dbReference type="InterPro" id="IPR017956">
    <property type="entry name" value="AT_hook_DNA-bd_motif"/>
</dbReference>
<evidence type="ECO:0000313" key="3">
    <source>
        <dbReference type="Proteomes" id="UP001302812"/>
    </source>
</evidence>